<sequence length="219" mass="23141">MDALIRVGAIDDDRMLLEGLRSWTEGVADLRLAATAPTVSDFLGARPGALDLVLLDLTLADGSDPARNVRRLVDAGHRALVVSVLHDAGQIAATFAAGAHGYVTKDHDLDALSAAIRQVAGGATAFSPELALACLRDPRPRPPRLSRREEAVLVAYASGMTLASAARHAGVRPGTAKTYLDRVKAKYQRGGRAASTKLDLAERAREDGLLPVPARRAGR</sequence>
<evidence type="ECO:0000256" key="4">
    <source>
        <dbReference type="PROSITE-ProRule" id="PRU00169"/>
    </source>
</evidence>
<dbReference type="InterPro" id="IPR001789">
    <property type="entry name" value="Sig_transdc_resp-reg_receiver"/>
</dbReference>
<keyword evidence="7" id="KW-1185">Reference proteome</keyword>
<dbReference type="Proteomes" id="UP001597063">
    <property type="component" value="Unassembled WGS sequence"/>
</dbReference>
<dbReference type="Pfam" id="PF00072">
    <property type="entry name" value="Response_reg"/>
    <property type="match status" value="1"/>
</dbReference>
<dbReference type="PROSITE" id="PS50110">
    <property type="entry name" value="RESPONSE_REGULATORY"/>
    <property type="match status" value="1"/>
</dbReference>
<evidence type="ECO:0000256" key="3">
    <source>
        <dbReference type="ARBA" id="ARBA00023163"/>
    </source>
</evidence>
<evidence type="ECO:0000256" key="1">
    <source>
        <dbReference type="ARBA" id="ARBA00023015"/>
    </source>
</evidence>
<name>A0ABW2Y103_9ACTN</name>
<dbReference type="EMBL" id="JBHTGP010000018">
    <property type="protein sequence ID" value="MFD0690510.1"/>
    <property type="molecule type" value="Genomic_DNA"/>
</dbReference>
<evidence type="ECO:0000313" key="6">
    <source>
        <dbReference type="EMBL" id="MFD0690510.1"/>
    </source>
</evidence>
<evidence type="ECO:0000256" key="2">
    <source>
        <dbReference type="ARBA" id="ARBA00023125"/>
    </source>
</evidence>
<dbReference type="InterPro" id="IPR016032">
    <property type="entry name" value="Sig_transdc_resp-reg_C-effctor"/>
</dbReference>
<reference evidence="7" key="1">
    <citation type="journal article" date="2019" name="Int. J. Syst. Evol. Microbiol.">
        <title>The Global Catalogue of Microorganisms (GCM) 10K type strain sequencing project: providing services to taxonomists for standard genome sequencing and annotation.</title>
        <authorList>
            <consortium name="The Broad Institute Genomics Platform"/>
            <consortium name="The Broad Institute Genome Sequencing Center for Infectious Disease"/>
            <person name="Wu L."/>
            <person name="Ma J."/>
        </authorList>
    </citation>
    <scope>NUCLEOTIDE SEQUENCE [LARGE SCALE GENOMIC DNA]</scope>
    <source>
        <strain evidence="7">JCM 9371</strain>
    </source>
</reference>
<accession>A0ABW2Y103</accession>
<comment type="caution">
    <text evidence="6">The sequence shown here is derived from an EMBL/GenBank/DDBJ whole genome shotgun (WGS) entry which is preliminary data.</text>
</comment>
<evidence type="ECO:0000313" key="7">
    <source>
        <dbReference type="Proteomes" id="UP001597063"/>
    </source>
</evidence>
<keyword evidence="4" id="KW-0597">Phosphoprotein</keyword>
<dbReference type="PANTHER" id="PTHR43214:SF24">
    <property type="entry name" value="TRANSCRIPTIONAL REGULATORY PROTEIN NARL-RELATED"/>
    <property type="match status" value="1"/>
</dbReference>
<feature type="domain" description="Response regulatory" evidence="5">
    <location>
        <begin position="6"/>
        <end position="120"/>
    </location>
</feature>
<dbReference type="PANTHER" id="PTHR43214">
    <property type="entry name" value="TWO-COMPONENT RESPONSE REGULATOR"/>
    <property type="match status" value="1"/>
</dbReference>
<keyword evidence="3" id="KW-0804">Transcription</keyword>
<gene>
    <name evidence="6" type="ORF">ACFQZM_38900</name>
</gene>
<dbReference type="InterPro" id="IPR039420">
    <property type="entry name" value="WalR-like"/>
</dbReference>
<keyword evidence="1" id="KW-0805">Transcription regulation</keyword>
<dbReference type="SUPFAM" id="SSF46894">
    <property type="entry name" value="C-terminal effector domain of the bipartite response regulators"/>
    <property type="match status" value="1"/>
</dbReference>
<dbReference type="RefSeq" id="WP_378325287.1">
    <property type="nucleotide sequence ID" value="NZ_JBHTGP010000018.1"/>
</dbReference>
<feature type="modified residue" description="4-aspartylphosphate" evidence="4">
    <location>
        <position position="56"/>
    </location>
</feature>
<organism evidence="6 7">
    <name type="scientific">Actinomadura fibrosa</name>
    <dbReference type="NCBI Taxonomy" id="111802"/>
    <lineage>
        <taxon>Bacteria</taxon>
        <taxon>Bacillati</taxon>
        <taxon>Actinomycetota</taxon>
        <taxon>Actinomycetes</taxon>
        <taxon>Streptosporangiales</taxon>
        <taxon>Thermomonosporaceae</taxon>
        <taxon>Actinomadura</taxon>
    </lineage>
</organism>
<dbReference type="SMART" id="SM00448">
    <property type="entry name" value="REC"/>
    <property type="match status" value="1"/>
</dbReference>
<protein>
    <submittedName>
        <fullName evidence="6">Response regulator</fullName>
    </submittedName>
</protein>
<dbReference type="Gene3D" id="3.40.50.2300">
    <property type="match status" value="1"/>
</dbReference>
<dbReference type="InterPro" id="IPR011006">
    <property type="entry name" value="CheY-like_superfamily"/>
</dbReference>
<keyword evidence="2" id="KW-0238">DNA-binding</keyword>
<dbReference type="SUPFAM" id="SSF52172">
    <property type="entry name" value="CheY-like"/>
    <property type="match status" value="1"/>
</dbReference>
<proteinExistence type="predicted"/>
<evidence type="ECO:0000259" key="5">
    <source>
        <dbReference type="PROSITE" id="PS50110"/>
    </source>
</evidence>